<keyword evidence="1" id="KW-1133">Transmembrane helix</keyword>
<reference evidence="2 3" key="1">
    <citation type="submission" date="2020-08" db="EMBL/GenBank/DDBJ databases">
        <title>Genomic Encyclopedia of Type Strains, Phase IV (KMG-IV): sequencing the most valuable type-strain genomes for metagenomic binning, comparative biology and taxonomic classification.</title>
        <authorList>
            <person name="Goeker M."/>
        </authorList>
    </citation>
    <scope>NUCLEOTIDE SEQUENCE [LARGE SCALE GENOMIC DNA]</scope>
    <source>
        <strain evidence="2 3">DSM 22548</strain>
    </source>
</reference>
<evidence type="ECO:0000313" key="3">
    <source>
        <dbReference type="Proteomes" id="UP000541425"/>
    </source>
</evidence>
<organism evidence="2 3">
    <name type="scientific">Alloprevotella rava</name>
    <dbReference type="NCBI Taxonomy" id="671218"/>
    <lineage>
        <taxon>Bacteria</taxon>
        <taxon>Pseudomonadati</taxon>
        <taxon>Bacteroidota</taxon>
        <taxon>Bacteroidia</taxon>
        <taxon>Bacteroidales</taxon>
        <taxon>Prevotellaceae</taxon>
        <taxon>Alloprevotella</taxon>
    </lineage>
</organism>
<dbReference type="AlphaFoldDB" id="A0A7W5XXA5"/>
<dbReference type="Proteomes" id="UP000541425">
    <property type="component" value="Unassembled WGS sequence"/>
</dbReference>
<feature type="transmembrane region" description="Helical" evidence="1">
    <location>
        <begin position="44"/>
        <end position="62"/>
    </location>
</feature>
<feature type="transmembrane region" description="Helical" evidence="1">
    <location>
        <begin position="12"/>
        <end position="32"/>
    </location>
</feature>
<keyword evidence="1" id="KW-0812">Transmembrane</keyword>
<dbReference type="EMBL" id="JACICA010000002">
    <property type="protein sequence ID" value="MBB3702158.1"/>
    <property type="molecule type" value="Genomic_DNA"/>
</dbReference>
<protein>
    <submittedName>
        <fullName evidence="2">Uncharacterized protein</fullName>
    </submittedName>
</protein>
<sequence>MDILIASADILIASADILIASAGILIVSADILILPADILMKGEILWALAMCEIGCMAHFLRVGEAWS</sequence>
<proteinExistence type="predicted"/>
<name>A0A7W5XXA5_9BACT</name>
<evidence type="ECO:0000256" key="1">
    <source>
        <dbReference type="SAM" id="Phobius"/>
    </source>
</evidence>
<comment type="caution">
    <text evidence="2">The sequence shown here is derived from an EMBL/GenBank/DDBJ whole genome shotgun (WGS) entry which is preliminary data.</text>
</comment>
<evidence type="ECO:0000313" key="2">
    <source>
        <dbReference type="EMBL" id="MBB3702158.1"/>
    </source>
</evidence>
<gene>
    <name evidence="2" type="ORF">FHS60_000611</name>
</gene>
<accession>A0A7W5XXA5</accession>
<keyword evidence="1" id="KW-0472">Membrane</keyword>